<dbReference type="PANTHER" id="PTHR45947">
    <property type="entry name" value="SULFOQUINOVOSYL TRANSFERASE SQD2"/>
    <property type="match status" value="1"/>
</dbReference>
<dbReference type="GO" id="GO:0016757">
    <property type="term" value="F:glycosyltransferase activity"/>
    <property type="evidence" value="ECO:0007669"/>
    <property type="project" value="UniProtKB-KW"/>
</dbReference>
<gene>
    <name evidence="5" type="ORF">BT63DRAFT_433729</name>
</gene>
<dbReference type="CDD" id="cd03814">
    <property type="entry name" value="GT4-like"/>
    <property type="match status" value="1"/>
</dbReference>
<reference evidence="5" key="1">
    <citation type="journal article" date="2020" name="Stud. Mycol.">
        <title>101 Dothideomycetes genomes: a test case for predicting lifestyles and emergence of pathogens.</title>
        <authorList>
            <person name="Haridas S."/>
            <person name="Albert R."/>
            <person name="Binder M."/>
            <person name="Bloem J."/>
            <person name="Labutti K."/>
            <person name="Salamov A."/>
            <person name="Andreopoulos B."/>
            <person name="Baker S."/>
            <person name="Barry K."/>
            <person name="Bills G."/>
            <person name="Bluhm B."/>
            <person name="Cannon C."/>
            <person name="Castanera R."/>
            <person name="Culley D."/>
            <person name="Daum C."/>
            <person name="Ezra D."/>
            <person name="Gonzalez J."/>
            <person name="Henrissat B."/>
            <person name="Kuo A."/>
            <person name="Liang C."/>
            <person name="Lipzen A."/>
            <person name="Lutzoni F."/>
            <person name="Magnuson J."/>
            <person name="Mondo S."/>
            <person name="Nolan M."/>
            <person name="Ohm R."/>
            <person name="Pangilinan J."/>
            <person name="Park H.-J."/>
            <person name="Ramirez L."/>
            <person name="Alfaro M."/>
            <person name="Sun H."/>
            <person name="Tritt A."/>
            <person name="Yoshinaga Y."/>
            <person name="Zwiers L.-H."/>
            <person name="Turgeon B."/>
            <person name="Goodwin S."/>
            <person name="Spatafora J."/>
            <person name="Crous P."/>
            <person name="Grigoriev I."/>
        </authorList>
    </citation>
    <scope>NUCLEOTIDE SEQUENCE</scope>
    <source>
        <strain evidence="5">CBS 115976</strain>
    </source>
</reference>
<proteinExistence type="predicted"/>
<accession>A0A6A6U5M8</accession>
<evidence type="ECO:0000313" key="6">
    <source>
        <dbReference type="Proteomes" id="UP000799302"/>
    </source>
</evidence>
<dbReference type="Pfam" id="PF13439">
    <property type="entry name" value="Glyco_transf_4"/>
    <property type="match status" value="1"/>
</dbReference>
<dbReference type="OrthoDB" id="512920at2759"/>
<name>A0A6A6U5M8_9PEZI</name>
<dbReference type="InterPro" id="IPR001296">
    <property type="entry name" value="Glyco_trans_1"/>
</dbReference>
<dbReference type="SUPFAM" id="SSF53756">
    <property type="entry name" value="UDP-Glycosyltransferase/glycogen phosphorylase"/>
    <property type="match status" value="1"/>
</dbReference>
<keyword evidence="5" id="KW-0808">Transferase</keyword>
<evidence type="ECO:0000259" key="4">
    <source>
        <dbReference type="Pfam" id="PF13439"/>
    </source>
</evidence>
<dbReference type="PANTHER" id="PTHR45947:SF3">
    <property type="entry name" value="SULFOQUINOVOSYL TRANSFERASE SQD2"/>
    <property type="match status" value="1"/>
</dbReference>
<keyword evidence="1" id="KW-0328">Glycosyltransferase</keyword>
<protein>
    <submittedName>
        <fullName evidence="5">Glycosyltransferase</fullName>
    </submittedName>
</protein>
<keyword evidence="6" id="KW-1185">Reference proteome</keyword>
<dbReference type="Proteomes" id="UP000799302">
    <property type="component" value="Unassembled WGS sequence"/>
</dbReference>
<dbReference type="Gene3D" id="3.40.50.2000">
    <property type="entry name" value="Glycogen Phosphorylase B"/>
    <property type="match status" value="2"/>
</dbReference>
<keyword evidence="2" id="KW-1133">Transmembrane helix</keyword>
<dbReference type="AlphaFoldDB" id="A0A6A6U5M8"/>
<dbReference type="InterPro" id="IPR050194">
    <property type="entry name" value="Glycosyltransferase_grp1"/>
</dbReference>
<feature type="domain" description="Glycosyltransferase subfamily 4-like N-terminal" evidence="4">
    <location>
        <begin position="42"/>
        <end position="208"/>
    </location>
</feature>
<sequence length="488" mass="53701">MEWSISPSKSSLAASHTYDSNGFPSDLKDEKILLASESLGPINGVSRTTTNLILSLQAQNVPLKLVAPQYVHSIRRLGGMSLPYTPELSVAYPFRLDRLSYKFKPDLVYLASPASVGFQILLQIRCMINPPVVMANFQTDLSAYAAIIFPSPMDKYAMWMLQRVQGWLYNHYSVHTIFYPSTPVKDYLIECGVPEEKLVHLGRGVDTTLFHPAARDQIWRSQIAPHNEIILVVVGRLAPEKGFPFLATALRKLASQNVPFKLLIVGGNRNAAVEAEVRAAFAPLGERVLFTGFLEGAALARAYASADVFVHCSVTETFGLVVLEAMAAGLPVIARAAGGPAEIVRDGQSGYLTPPDDMDAFVSRIAYLAAEPQLRLTMSTAARTQAEGETWDAINGRVAQRMAQALAERREQPARRRPLDLGNTILNWIAALLSAVWTEMWYTGAMLIVTFFWIVAVLPIMIHGNIVFAQQARRQHTSTSTTKMTVAA</sequence>
<dbReference type="EMBL" id="MU004238">
    <property type="protein sequence ID" value="KAF2666593.1"/>
    <property type="molecule type" value="Genomic_DNA"/>
</dbReference>
<keyword evidence="2" id="KW-0472">Membrane</keyword>
<organism evidence="5 6">
    <name type="scientific">Microthyrium microscopicum</name>
    <dbReference type="NCBI Taxonomy" id="703497"/>
    <lineage>
        <taxon>Eukaryota</taxon>
        <taxon>Fungi</taxon>
        <taxon>Dikarya</taxon>
        <taxon>Ascomycota</taxon>
        <taxon>Pezizomycotina</taxon>
        <taxon>Dothideomycetes</taxon>
        <taxon>Dothideomycetes incertae sedis</taxon>
        <taxon>Microthyriales</taxon>
        <taxon>Microthyriaceae</taxon>
        <taxon>Microthyrium</taxon>
    </lineage>
</organism>
<evidence type="ECO:0000256" key="1">
    <source>
        <dbReference type="ARBA" id="ARBA00022676"/>
    </source>
</evidence>
<evidence type="ECO:0000313" key="5">
    <source>
        <dbReference type="EMBL" id="KAF2666593.1"/>
    </source>
</evidence>
<feature type="transmembrane region" description="Helical" evidence="2">
    <location>
        <begin position="444"/>
        <end position="468"/>
    </location>
</feature>
<dbReference type="InterPro" id="IPR028098">
    <property type="entry name" value="Glyco_trans_4-like_N"/>
</dbReference>
<feature type="domain" description="Glycosyl transferase family 1" evidence="3">
    <location>
        <begin position="221"/>
        <end position="384"/>
    </location>
</feature>
<evidence type="ECO:0000259" key="3">
    <source>
        <dbReference type="Pfam" id="PF00534"/>
    </source>
</evidence>
<keyword evidence="2" id="KW-0812">Transmembrane</keyword>
<dbReference type="Pfam" id="PF00534">
    <property type="entry name" value="Glycos_transf_1"/>
    <property type="match status" value="1"/>
</dbReference>
<evidence type="ECO:0000256" key="2">
    <source>
        <dbReference type="SAM" id="Phobius"/>
    </source>
</evidence>